<proteinExistence type="predicted"/>
<dbReference type="SUPFAM" id="SSF54373">
    <property type="entry name" value="FAD-linked reductases, C-terminal domain"/>
    <property type="match status" value="1"/>
</dbReference>
<dbReference type="EMBL" id="JAZIBG010000048">
    <property type="protein sequence ID" value="MEF7616714.1"/>
    <property type="molecule type" value="Genomic_DNA"/>
</dbReference>
<organism evidence="3 4">
    <name type="scientific">Aquincola agrisoli</name>
    <dbReference type="NCBI Taxonomy" id="3119538"/>
    <lineage>
        <taxon>Bacteria</taxon>
        <taxon>Pseudomonadati</taxon>
        <taxon>Pseudomonadota</taxon>
        <taxon>Betaproteobacteria</taxon>
        <taxon>Burkholderiales</taxon>
        <taxon>Sphaerotilaceae</taxon>
        <taxon>Aquincola</taxon>
    </lineage>
</organism>
<dbReference type="PANTHER" id="PTHR13847:SF289">
    <property type="entry name" value="GLYCINE OXIDASE"/>
    <property type="match status" value="1"/>
</dbReference>
<dbReference type="Pfam" id="PF01266">
    <property type="entry name" value="DAO"/>
    <property type="match status" value="1"/>
</dbReference>
<dbReference type="InterPro" id="IPR006076">
    <property type="entry name" value="FAD-dep_OxRdtase"/>
</dbReference>
<dbReference type="SUPFAM" id="SSF51905">
    <property type="entry name" value="FAD/NAD(P)-binding domain"/>
    <property type="match status" value="1"/>
</dbReference>
<evidence type="ECO:0000259" key="2">
    <source>
        <dbReference type="Pfam" id="PF01266"/>
    </source>
</evidence>
<feature type="domain" description="FAD dependent oxidoreductase" evidence="2">
    <location>
        <begin position="12"/>
        <end position="406"/>
    </location>
</feature>
<dbReference type="Gene3D" id="3.30.9.10">
    <property type="entry name" value="D-Amino Acid Oxidase, subunit A, domain 2"/>
    <property type="match status" value="1"/>
</dbReference>
<dbReference type="GO" id="GO:0005737">
    <property type="term" value="C:cytoplasm"/>
    <property type="evidence" value="ECO:0007669"/>
    <property type="project" value="TreeGrafter"/>
</dbReference>
<sequence length="437" mass="46235">MTPPDPHPRRHAVVIGAGAVGCATAIEALRAGLRVTIVEPATAGGPHATSYGNAGWLSSHSVVPPALPGAWRKVPGWLADPMGPLAVRWRYLPKALPWLLRYLASGWTEARVQRTADALRTMLSDAPALHRQLATEAGVPQLIEQRGLLHAYRSRREFEGEALGWRVRARTGVRWEEWDAATLRLREPDLDPRYTFGIFVGEAGHCRDPGRYVAALDRHAQALGATVLPSRALGFRVEAGRLRAVLTEAGEIACDAAALCAGARSAALAAGVGSAVPLESERGYHVQIAGPRHGPRTPVMVADGKLIAHWMDGGLRAAGQVEIAGLAAPADWRRADILHRHLRTMFGGLPAAAGDAGVQRWLGHRPSTPDGLPCIGPSAATPDVVLAFGHGHVGLGGSARTARWVAPMLAGAPPQPCLAPFSPGRFAARARRPVSAG</sequence>
<dbReference type="PANTHER" id="PTHR13847">
    <property type="entry name" value="SARCOSINE DEHYDROGENASE-RELATED"/>
    <property type="match status" value="1"/>
</dbReference>
<keyword evidence="4" id="KW-1185">Reference proteome</keyword>
<dbReference type="GO" id="GO:0016491">
    <property type="term" value="F:oxidoreductase activity"/>
    <property type="evidence" value="ECO:0007669"/>
    <property type="project" value="UniProtKB-KW"/>
</dbReference>
<comment type="caution">
    <text evidence="3">The sequence shown here is derived from an EMBL/GenBank/DDBJ whole genome shotgun (WGS) entry which is preliminary data.</text>
</comment>
<name>A0AAW9QMS0_9BURK</name>
<protein>
    <submittedName>
        <fullName evidence="3">FAD-dependent oxidoreductase</fullName>
    </submittedName>
</protein>
<reference evidence="3 4" key="1">
    <citation type="submission" date="2024-02" db="EMBL/GenBank/DDBJ databases">
        <title>Genome sequence of Aquincola sp. MAHUQ-54.</title>
        <authorList>
            <person name="Huq M.A."/>
        </authorList>
    </citation>
    <scope>NUCLEOTIDE SEQUENCE [LARGE SCALE GENOMIC DNA]</scope>
    <source>
        <strain evidence="3 4">MAHUQ-54</strain>
    </source>
</reference>
<evidence type="ECO:0000256" key="1">
    <source>
        <dbReference type="ARBA" id="ARBA00023002"/>
    </source>
</evidence>
<dbReference type="InterPro" id="IPR036188">
    <property type="entry name" value="FAD/NAD-bd_sf"/>
</dbReference>
<accession>A0AAW9QMS0</accession>
<dbReference type="AlphaFoldDB" id="A0AAW9QMS0"/>
<gene>
    <name evidence="3" type="ORF">V4F39_22560</name>
</gene>
<keyword evidence="1" id="KW-0560">Oxidoreductase</keyword>
<dbReference type="RefSeq" id="WP_332292278.1">
    <property type="nucleotide sequence ID" value="NZ_JAZIBG010000048.1"/>
</dbReference>
<dbReference type="Proteomes" id="UP001336250">
    <property type="component" value="Unassembled WGS sequence"/>
</dbReference>
<evidence type="ECO:0000313" key="4">
    <source>
        <dbReference type="Proteomes" id="UP001336250"/>
    </source>
</evidence>
<evidence type="ECO:0000313" key="3">
    <source>
        <dbReference type="EMBL" id="MEF7616714.1"/>
    </source>
</evidence>
<dbReference type="Gene3D" id="3.50.50.60">
    <property type="entry name" value="FAD/NAD(P)-binding domain"/>
    <property type="match status" value="2"/>
</dbReference>